<dbReference type="SUPFAM" id="SSF90229">
    <property type="entry name" value="CCCH zinc finger"/>
    <property type="match status" value="1"/>
</dbReference>
<dbReference type="PANTHER" id="PTHR13309:SF0">
    <property type="entry name" value="FMR1-INTERACTING PROTEIN NUFIP1"/>
    <property type="match status" value="1"/>
</dbReference>
<evidence type="ECO:0000313" key="7">
    <source>
        <dbReference type="EMBL" id="KAL2824510.1"/>
    </source>
</evidence>
<proteinExistence type="predicted"/>
<feature type="compositionally biased region" description="Polar residues" evidence="5">
    <location>
        <begin position="101"/>
        <end position="165"/>
    </location>
</feature>
<feature type="compositionally biased region" description="Gly residues" evidence="5">
    <location>
        <begin position="45"/>
        <end position="55"/>
    </location>
</feature>
<feature type="compositionally biased region" description="Basic and acidic residues" evidence="5">
    <location>
        <begin position="426"/>
        <end position="447"/>
    </location>
</feature>
<evidence type="ECO:0000256" key="4">
    <source>
        <dbReference type="PROSITE-ProRule" id="PRU00723"/>
    </source>
</evidence>
<dbReference type="EMBL" id="JBFXLS010000043">
    <property type="protein sequence ID" value="KAL2824510.1"/>
    <property type="molecule type" value="Genomic_DNA"/>
</dbReference>
<dbReference type="InterPro" id="IPR039136">
    <property type="entry name" value="NUFIP1-like"/>
</dbReference>
<evidence type="ECO:0000256" key="1">
    <source>
        <dbReference type="ARBA" id="ARBA00022723"/>
    </source>
</evidence>
<dbReference type="PANTHER" id="PTHR13309">
    <property type="entry name" value="NUCLEAR FRAGILE X MENTAL RETARDATION PROTEIN INTERACTING PROTEIN 1"/>
    <property type="match status" value="1"/>
</dbReference>
<evidence type="ECO:0000256" key="5">
    <source>
        <dbReference type="SAM" id="MobiDB-lite"/>
    </source>
</evidence>
<feature type="compositionally biased region" description="Polar residues" evidence="5">
    <location>
        <begin position="322"/>
        <end position="333"/>
    </location>
</feature>
<feature type="compositionally biased region" description="Low complexity" evidence="5">
    <location>
        <begin position="19"/>
        <end position="28"/>
    </location>
</feature>
<sequence length="669" mass="72977">MNPQGFSFPPPPPPPPPTQQHQPQQQYPHNAAFTQYGQNHHGQRGGRGGGGGQFRGRGRGHGNRGGGRGGNFMSSDANRSATYPAATAGYGPMTYLGYPTHPQSNQQTGHSAPHYTSSPSRNFQNPVNGSSFTSPQHYSQPTVHGTPYQQQPGYDTSYAMPSTQRAPAYGQGSPPHQHITPSVQPTMMGPPMRWGFENREHSGSFIGAQHPNQRGPRQFNAYSNQNSTGKHANKRDHSSAFVKPPSVAPRTPAPPPVPSFGNPLPSKPPAPADLSRKPKKKKRKHNQLGLTPKTEEHESSEEEDVDEEARLAVSGAGAGATLQVTYRGRTSTLQSSAEIAAWVEERKKRFPTQAKIEEKKKAMESAKKAREEAQKKQREGRKQATTRARKEQEKHGQKEQPRGSIDPADAAAKAKLKAEKLRRKLIKEEKRIAQAEADAERARKLGEPEPIPTPQEADKVSEFDAQGGSTQSMLAESDFDGVLPGAENGPQSQLRPGNSVHDDLAVSDLASETSDSSDWTSSSGSDLSSSDSDESDGDSAPEQATSRRAGPERVPPPPRDDKKRVCHQFARNGRCQRGKHCKFLHEKPERGPKAKDGEKEGEKQGRKGLLQALFDRQKEEENRKYMETIIWLGENGLLDEDAAQAGSDSSALNNTKSPQDELQEGTGHV</sequence>
<dbReference type="InterPro" id="IPR036855">
    <property type="entry name" value="Znf_CCCH_sf"/>
</dbReference>
<gene>
    <name evidence="7" type="ORF">BDW59DRAFT_85559</name>
</gene>
<dbReference type="Proteomes" id="UP001610335">
    <property type="component" value="Unassembled WGS sequence"/>
</dbReference>
<feature type="compositionally biased region" description="Basic and acidic residues" evidence="5">
    <location>
        <begin position="583"/>
        <end position="605"/>
    </location>
</feature>
<keyword evidence="2 4" id="KW-0863">Zinc-finger</keyword>
<dbReference type="InterPro" id="IPR019496">
    <property type="entry name" value="NUFIP1_cons_dom"/>
</dbReference>
<dbReference type="Pfam" id="PF10453">
    <property type="entry name" value="NUFIP1"/>
    <property type="match status" value="1"/>
</dbReference>
<dbReference type="PROSITE" id="PS50103">
    <property type="entry name" value="ZF_C3H1"/>
    <property type="match status" value="1"/>
</dbReference>
<evidence type="ECO:0000313" key="8">
    <source>
        <dbReference type="Proteomes" id="UP001610335"/>
    </source>
</evidence>
<evidence type="ECO:0000256" key="2">
    <source>
        <dbReference type="ARBA" id="ARBA00022771"/>
    </source>
</evidence>
<feature type="region of interest" description="Disordered" evidence="5">
    <location>
        <begin position="1"/>
        <end position="333"/>
    </location>
</feature>
<dbReference type="SMART" id="SM00356">
    <property type="entry name" value="ZnF_C3H1"/>
    <property type="match status" value="1"/>
</dbReference>
<dbReference type="InterPro" id="IPR000571">
    <property type="entry name" value="Znf_CCCH"/>
</dbReference>
<feature type="compositionally biased region" description="Polar residues" evidence="5">
    <location>
        <begin position="220"/>
        <end position="230"/>
    </location>
</feature>
<keyword evidence="1 4" id="KW-0479">Metal-binding</keyword>
<feature type="compositionally biased region" description="Basic and acidic residues" evidence="5">
    <location>
        <begin position="355"/>
        <end position="401"/>
    </location>
</feature>
<keyword evidence="8" id="KW-1185">Reference proteome</keyword>
<evidence type="ECO:0000259" key="6">
    <source>
        <dbReference type="PROSITE" id="PS50103"/>
    </source>
</evidence>
<evidence type="ECO:0000256" key="3">
    <source>
        <dbReference type="ARBA" id="ARBA00022833"/>
    </source>
</evidence>
<feature type="compositionally biased region" description="Polar residues" evidence="5">
    <location>
        <begin position="646"/>
        <end position="657"/>
    </location>
</feature>
<feature type="compositionally biased region" description="Low complexity" evidence="5">
    <location>
        <begin position="511"/>
        <end position="530"/>
    </location>
</feature>
<accession>A0ABR4I9T0</accession>
<feature type="compositionally biased region" description="Basic residues" evidence="5">
    <location>
        <begin position="277"/>
        <end position="286"/>
    </location>
</feature>
<feature type="zinc finger region" description="C3H1-type" evidence="4">
    <location>
        <begin position="560"/>
        <end position="588"/>
    </location>
</feature>
<feature type="domain" description="C3H1-type" evidence="6">
    <location>
        <begin position="560"/>
        <end position="588"/>
    </location>
</feature>
<feature type="compositionally biased region" description="Acidic residues" evidence="5">
    <location>
        <begin position="298"/>
        <end position="307"/>
    </location>
</feature>
<comment type="caution">
    <text evidence="7">The sequence shown here is derived from an EMBL/GenBank/DDBJ whole genome shotgun (WGS) entry which is preliminary data.</text>
</comment>
<feature type="compositionally biased region" description="Pro residues" evidence="5">
    <location>
        <begin position="8"/>
        <end position="18"/>
    </location>
</feature>
<feature type="region of interest" description="Disordered" evidence="5">
    <location>
        <begin position="348"/>
        <end position="609"/>
    </location>
</feature>
<reference evidence="7 8" key="1">
    <citation type="submission" date="2024-07" db="EMBL/GenBank/DDBJ databases">
        <title>Section-level genome sequencing and comparative genomics of Aspergillus sections Usti and Cavernicolus.</title>
        <authorList>
            <consortium name="Lawrence Berkeley National Laboratory"/>
            <person name="Nybo J.L."/>
            <person name="Vesth T.C."/>
            <person name="Theobald S."/>
            <person name="Frisvad J.C."/>
            <person name="Larsen T.O."/>
            <person name="Kjaerboelling I."/>
            <person name="Rothschild-Mancinelli K."/>
            <person name="Lyhne E.K."/>
            <person name="Kogle M.E."/>
            <person name="Barry K."/>
            <person name="Clum A."/>
            <person name="Na H."/>
            <person name="Ledsgaard L."/>
            <person name="Lin J."/>
            <person name="Lipzen A."/>
            <person name="Kuo A."/>
            <person name="Riley R."/>
            <person name="Mondo S."/>
            <person name="LaButti K."/>
            <person name="Haridas S."/>
            <person name="Pangalinan J."/>
            <person name="Salamov A.A."/>
            <person name="Simmons B.A."/>
            <person name="Magnuson J.K."/>
            <person name="Chen J."/>
            <person name="Drula E."/>
            <person name="Henrissat B."/>
            <person name="Wiebenga A."/>
            <person name="Lubbers R.J."/>
            <person name="Gomes A.C."/>
            <person name="Makela M.R."/>
            <person name="Stajich J."/>
            <person name="Grigoriev I.V."/>
            <person name="Mortensen U.H."/>
            <person name="De vries R.P."/>
            <person name="Baker S.E."/>
            <person name="Andersen M.R."/>
        </authorList>
    </citation>
    <scope>NUCLEOTIDE SEQUENCE [LARGE SCALE GENOMIC DNA]</scope>
    <source>
        <strain evidence="7 8">CBS 600.67</strain>
    </source>
</reference>
<feature type="region of interest" description="Disordered" evidence="5">
    <location>
        <begin position="641"/>
        <end position="669"/>
    </location>
</feature>
<protein>
    <recommendedName>
        <fullName evidence="6">C3H1-type domain-containing protein</fullName>
    </recommendedName>
</protein>
<dbReference type="Gene3D" id="4.10.1000.10">
    <property type="entry name" value="Zinc finger, CCCH-type"/>
    <property type="match status" value="1"/>
</dbReference>
<organism evidence="7 8">
    <name type="scientific">Aspergillus cavernicola</name>
    <dbReference type="NCBI Taxonomy" id="176166"/>
    <lineage>
        <taxon>Eukaryota</taxon>
        <taxon>Fungi</taxon>
        <taxon>Dikarya</taxon>
        <taxon>Ascomycota</taxon>
        <taxon>Pezizomycotina</taxon>
        <taxon>Eurotiomycetes</taxon>
        <taxon>Eurotiomycetidae</taxon>
        <taxon>Eurotiales</taxon>
        <taxon>Aspergillaceae</taxon>
        <taxon>Aspergillus</taxon>
        <taxon>Aspergillus subgen. Nidulantes</taxon>
    </lineage>
</organism>
<keyword evidence="3 4" id="KW-0862">Zinc</keyword>
<dbReference type="Pfam" id="PF00642">
    <property type="entry name" value="zf-CCCH"/>
    <property type="match status" value="1"/>
</dbReference>
<name>A0ABR4I9T0_9EURO</name>